<protein>
    <submittedName>
        <fullName evidence="1">Uncharacterized protein</fullName>
    </submittedName>
</protein>
<organism evidence="1 2">
    <name type="scientific">Aureimonas phyllosphaerae</name>
    <dbReference type="NCBI Taxonomy" id="1166078"/>
    <lineage>
        <taxon>Bacteria</taxon>
        <taxon>Pseudomonadati</taxon>
        <taxon>Pseudomonadota</taxon>
        <taxon>Alphaproteobacteria</taxon>
        <taxon>Hyphomicrobiales</taxon>
        <taxon>Aurantimonadaceae</taxon>
        <taxon>Aureimonas</taxon>
    </lineage>
</organism>
<reference evidence="1 2" key="1">
    <citation type="submission" date="2020-08" db="EMBL/GenBank/DDBJ databases">
        <title>Genomic Encyclopedia of Type Strains, Phase IV (KMG-IV): sequencing the most valuable type-strain genomes for metagenomic binning, comparative biology and taxonomic classification.</title>
        <authorList>
            <person name="Goeker M."/>
        </authorList>
    </citation>
    <scope>NUCLEOTIDE SEQUENCE [LARGE SCALE GENOMIC DNA]</scope>
    <source>
        <strain evidence="1 2">DSM 25024</strain>
    </source>
</reference>
<dbReference type="EMBL" id="JACIDO010000008">
    <property type="protein sequence ID" value="MBB3937372.1"/>
    <property type="molecule type" value="Genomic_DNA"/>
</dbReference>
<accession>A0A7W6BUX1</accession>
<comment type="caution">
    <text evidence="1">The sequence shown here is derived from an EMBL/GenBank/DDBJ whole genome shotgun (WGS) entry which is preliminary data.</text>
</comment>
<evidence type="ECO:0000313" key="1">
    <source>
        <dbReference type="EMBL" id="MBB3937372.1"/>
    </source>
</evidence>
<keyword evidence="2" id="KW-1185">Reference proteome</keyword>
<gene>
    <name evidence="1" type="ORF">GGR05_003538</name>
</gene>
<dbReference type="Proteomes" id="UP000531216">
    <property type="component" value="Unassembled WGS sequence"/>
</dbReference>
<evidence type="ECO:0000313" key="2">
    <source>
        <dbReference type="Proteomes" id="UP000531216"/>
    </source>
</evidence>
<name>A0A7W6BUX1_9HYPH</name>
<sequence>MSSRDGVGPPIEVRADVDELAVPERERLVGRMSCKADARVTACEVSTAIVLASPDPASARPETGVDGMDGAVGLSCSKDASPFISLNVAGKQHKREAREWSRRKLSFEASEAAYVRVFPGDTRLNGTGRRSRSPIATAMRTFGEPRLATLSMALAAACTGNPNNLMRLSEALPFSLHRDCAGAQVWPFSGGISVQNSDADQASVLQAV</sequence>
<dbReference type="AlphaFoldDB" id="A0A7W6BUX1"/>
<proteinExistence type="predicted"/>